<dbReference type="KEGG" id="taa:NMY3_01231"/>
<dbReference type="Proteomes" id="UP000058925">
    <property type="component" value="Chromosome"/>
</dbReference>
<protein>
    <submittedName>
        <fullName evidence="1">Uncharacterized protein</fullName>
    </submittedName>
</protein>
<dbReference type="AlphaFoldDB" id="A0A654LYD5"/>
<organism evidence="1 2">
    <name type="scientific">Candidatus Nitrosocosmicus oleophilus</name>
    <dbReference type="NCBI Taxonomy" id="1353260"/>
    <lineage>
        <taxon>Archaea</taxon>
        <taxon>Nitrososphaerota</taxon>
        <taxon>Nitrososphaeria</taxon>
        <taxon>Nitrososphaerales</taxon>
        <taxon>Nitrososphaeraceae</taxon>
        <taxon>Candidatus Nitrosocosmicus</taxon>
    </lineage>
</organism>
<gene>
    <name evidence="1" type="ORF">NMY3_01231</name>
</gene>
<proteinExistence type="predicted"/>
<name>A0A654LYD5_9ARCH</name>
<reference evidence="2" key="1">
    <citation type="submission" date="2015-10" db="EMBL/GenBank/DDBJ databases">
        <title>Niche specialization of a soil ammonia-oxidizing archaeon, Candidatus Nitrosocosmicus oleophilus.</title>
        <authorList>
            <person name="Jung M.-Y."/>
            <person name="Rhee S.-K."/>
        </authorList>
    </citation>
    <scope>NUCLEOTIDE SEQUENCE [LARGE SCALE GENOMIC DNA]</scope>
    <source>
        <strain evidence="2">MY3</strain>
    </source>
</reference>
<evidence type="ECO:0000313" key="1">
    <source>
        <dbReference type="EMBL" id="ALI35436.1"/>
    </source>
</evidence>
<evidence type="ECO:0000313" key="2">
    <source>
        <dbReference type="Proteomes" id="UP000058925"/>
    </source>
</evidence>
<sequence length="73" mass="8045">MSMGEVENFVNAPILGKTIQDINGGNSTALIIPNEMAKELQIENSKVTMSLIKDLDGNKYLLVSKAYVEIFLE</sequence>
<accession>A0A654LYD5</accession>
<dbReference type="EMBL" id="CP012850">
    <property type="protein sequence ID" value="ALI35436.1"/>
    <property type="molecule type" value="Genomic_DNA"/>
</dbReference>
<keyword evidence="2" id="KW-1185">Reference proteome</keyword>